<feature type="transmembrane region" description="Helical" evidence="1">
    <location>
        <begin position="41"/>
        <end position="60"/>
    </location>
</feature>
<dbReference type="EMBL" id="CCAG010011855">
    <property type="status" value="NOT_ANNOTATED_CDS"/>
    <property type="molecule type" value="Genomic_DNA"/>
</dbReference>
<evidence type="ECO:0000313" key="2">
    <source>
        <dbReference type="EnsemblMetazoa" id="GMOY014074.P1222"/>
    </source>
</evidence>
<keyword evidence="1" id="KW-0472">Membrane</keyword>
<name>A0ABK9NFX2_GLOMM</name>
<keyword evidence="3" id="KW-1185">Reference proteome</keyword>
<evidence type="ECO:0000256" key="1">
    <source>
        <dbReference type="SAM" id="Phobius"/>
    </source>
</evidence>
<reference evidence="2" key="1">
    <citation type="submission" date="2025-05" db="UniProtKB">
        <authorList>
            <consortium name="EnsemblMetazoa"/>
        </authorList>
    </citation>
    <scope>IDENTIFICATION</scope>
    <source>
        <strain evidence="2">Yale</strain>
    </source>
</reference>
<dbReference type="EnsemblMetazoa" id="GMOY014074.R1222">
    <property type="protein sequence ID" value="GMOY014074.P1222"/>
    <property type="gene ID" value="GMOY014074"/>
</dbReference>
<keyword evidence="1" id="KW-0812">Transmembrane</keyword>
<proteinExistence type="predicted"/>
<protein>
    <submittedName>
        <fullName evidence="2">Uncharacterized protein</fullName>
    </submittedName>
</protein>
<evidence type="ECO:0000313" key="3">
    <source>
        <dbReference type="Proteomes" id="UP000092444"/>
    </source>
</evidence>
<dbReference type="Proteomes" id="UP000092444">
    <property type="component" value="Unassembled WGS sequence"/>
</dbReference>
<keyword evidence="1" id="KW-1133">Transmembrane helix</keyword>
<feature type="transmembrane region" description="Helical" evidence="1">
    <location>
        <begin position="81"/>
        <end position="107"/>
    </location>
</feature>
<accession>A0ABK9NFX2</accession>
<organism evidence="2 3">
    <name type="scientific">Glossina morsitans morsitans</name>
    <name type="common">Savannah tsetse fly</name>
    <dbReference type="NCBI Taxonomy" id="37546"/>
    <lineage>
        <taxon>Eukaryota</taxon>
        <taxon>Metazoa</taxon>
        <taxon>Ecdysozoa</taxon>
        <taxon>Arthropoda</taxon>
        <taxon>Hexapoda</taxon>
        <taxon>Insecta</taxon>
        <taxon>Pterygota</taxon>
        <taxon>Neoptera</taxon>
        <taxon>Endopterygota</taxon>
        <taxon>Diptera</taxon>
        <taxon>Brachycera</taxon>
        <taxon>Muscomorpha</taxon>
        <taxon>Hippoboscoidea</taxon>
        <taxon>Glossinidae</taxon>
        <taxon>Glossina</taxon>
    </lineage>
</organism>
<sequence length="109" mass="12577">MIIYNFFFTLVLTILFAAQHNYYYSLLECSLTTKLSSANSLLIYIFTSMLRSRNFMAFFFNRLTCFSANRFPRPAAARRAAHVHLGFSLSIFLLIFFLALTGFGIFVTI</sequence>